<name>A0ACC1QTZ9_9HYPO</name>
<accession>A0ACC1QTZ9</accession>
<evidence type="ECO:0000313" key="1">
    <source>
        <dbReference type="EMBL" id="KAJ3493164.1"/>
    </source>
</evidence>
<gene>
    <name evidence="1" type="ORF">NLG97_g4909</name>
</gene>
<protein>
    <submittedName>
        <fullName evidence="1">Uncharacterized protein</fullName>
    </submittedName>
</protein>
<dbReference type="EMBL" id="JANAKD010000516">
    <property type="protein sequence ID" value="KAJ3493164.1"/>
    <property type="molecule type" value="Genomic_DNA"/>
</dbReference>
<evidence type="ECO:0000313" key="2">
    <source>
        <dbReference type="Proteomes" id="UP001148737"/>
    </source>
</evidence>
<proteinExistence type="predicted"/>
<sequence>MPLLTSLTALLAVVGPVLATAPLSDGQSTEVIGAQEVGSTTVDGTMVYSMNYCTIVYNTHCHTSLSTGGPAPYHTGGSGVPGYSSSSPPAPTYGQPGTASSGSSVPIPTPSTVSSGGTVGNPPATITVASSESVPGGEYTSTTGEGSSTSTQTPDVPTGAAVMGASVMGNIFVAALAALVV</sequence>
<keyword evidence="2" id="KW-1185">Reference proteome</keyword>
<comment type="caution">
    <text evidence="1">The sequence shown here is derived from an EMBL/GenBank/DDBJ whole genome shotgun (WGS) entry which is preliminary data.</text>
</comment>
<organism evidence="1 2">
    <name type="scientific">Lecanicillium saksenae</name>
    <dbReference type="NCBI Taxonomy" id="468837"/>
    <lineage>
        <taxon>Eukaryota</taxon>
        <taxon>Fungi</taxon>
        <taxon>Dikarya</taxon>
        <taxon>Ascomycota</taxon>
        <taxon>Pezizomycotina</taxon>
        <taxon>Sordariomycetes</taxon>
        <taxon>Hypocreomycetidae</taxon>
        <taxon>Hypocreales</taxon>
        <taxon>Cordycipitaceae</taxon>
        <taxon>Lecanicillium</taxon>
    </lineage>
</organism>
<reference evidence="1" key="1">
    <citation type="submission" date="2022-07" db="EMBL/GenBank/DDBJ databases">
        <title>Genome Sequence of Lecanicillium saksenae.</title>
        <authorList>
            <person name="Buettner E."/>
        </authorList>
    </citation>
    <scope>NUCLEOTIDE SEQUENCE</scope>
    <source>
        <strain evidence="1">VT-O1</strain>
    </source>
</reference>
<dbReference type="Proteomes" id="UP001148737">
    <property type="component" value="Unassembled WGS sequence"/>
</dbReference>